<proteinExistence type="predicted"/>
<organism evidence="2 3">
    <name type="scientific">Nocardiopsis endophytica</name>
    <dbReference type="NCBI Taxonomy" id="3018445"/>
    <lineage>
        <taxon>Bacteria</taxon>
        <taxon>Bacillati</taxon>
        <taxon>Actinomycetota</taxon>
        <taxon>Actinomycetes</taxon>
        <taxon>Streptosporangiales</taxon>
        <taxon>Nocardiopsidaceae</taxon>
        <taxon>Nocardiopsis</taxon>
    </lineage>
</organism>
<reference evidence="2 3" key="1">
    <citation type="submission" date="2023-01" db="EMBL/GenBank/DDBJ databases">
        <title>Draft genome sequence of Nocardiopsis sp. RSe5-2 isolated from halophytes.</title>
        <authorList>
            <person name="Duangmal K."/>
            <person name="Chantavorakit T."/>
        </authorList>
    </citation>
    <scope>NUCLEOTIDE SEQUENCE [LARGE SCALE GENOMIC DNA]</scope>
    <source>
        <strain evidence="2 3">RSe5-2</strain>
    </source>
</reference>
<dbReference type="Proteomes" id="UP001527866">
    <property type="component" value="Unassembled WGS sequence"/>
</dbReference>
<feature type="region of interest" description="Disordered" evidence="1">
    <location>
        <begin position="200"/>
        <end position="222"/>
    </location>
</feature>
<dbReference type="RefSeq" id="WP_270684453.1">
    <property type="nucleotide sequence ID" value="NZ_JAQFWQ010000013.1"/>
</dbReference>
<name>A0ABT4U090_9ACTN</name>
<gene>
    <name evidence="2" type="ORF">O4J56_06895</name>
</gene>
<evidence type="ECO:0000256" key="1">
    <source>
        <dbReference type="SAM" id="MobiDB-lite"/>
    </source>
</evidence>
<protein>
    <recommendedName>
        <fullName evidence="4">WXG100 family type VII secretion target</fullName>
    </recommendedName>
</protein>
<evidence type="ECO:0008006" key="4">
    <source>
        <dbReference type="Google" id="ProtNLM"/>
    </source>
</evidence>
<evidence type="ECO:0000313" key="2">
    <source>
        <dbReference type="EMBL" id="MDA2810362.1"/>
    </source>
</evidence>
<dbReference type="EMBL" id="JAQFWQ010000013">
    <property type="protein sequence ID" value="MDA2810362.1"/>
    <property type="molecule type" value="Genomic_DNA"/>
</dbReference>
<accession>A0ABT4U090</accession>
<sequence>MRKRVWAMQARAWGYRAKSWLARLWERWTGRVSDDARYGNVRGAQLALAAAAVAGFGARPRRSEPRVLTGRVIGTNAPSPQDGPIAAIGRGLMAITVGTPTEEESVAAPVQRVRDAAEELKSALSDFGGMGMLDYERGLKELPELFEQLAQGLDNMANRAEDEEPVDASVLNFFSVISQASRGASGVASEMPGLFRAAHETELERLENPRPNEEKWDVTQQD</sequence>
<evidence type="ECO:0000313" key="3">
    <source>
        <dbReference type="Proteomes" id="UP001527866"/>
    </source>
</evidence>
<comment type="caution">
    <text evidence="2">The sequence shown here is derived from an EMBL/GenBank/DDBJ whole genome shotgun (WGS) entry which is preliminary data.</text>
</comment>
<keyword evidence="3" id="KW-1185">Reference proteome</keyword>